<organism evidence="1 2">
    <name type="scientific">Mikania micrantha</name>
    <name type="common">bitter vine</name>
    <dbReference type="NCBI Taxonomy" id="192012"/>
    <lineage>
        <taxon>Eukaryota</taxon>
        <taxon>Viridiplantae</taxon>
        <taxon>Streptophyta</taxon>
        <taxon>Embryophyta</taxon>
        <taxon>Tracheophyta</taxon>
        <taxon>Spermatophyta</taxon>
        <taxon>Magnoliopsida</taxon>
        <taxon>eudicotyledons</taxon>
        <taxon>Gunneridae</taxon>
        <taxon>Pentapetalae</taxon>
        <taxon>asterids</taxon>
        <taxon>campanulids</taxon>
        <taxon>Asterales</taxon>
        <taxon>Asteraceae</taxon>
        <taxon>Asteroideae</taxon>
        <taxon>Heliantheae alliance</taxon>
        <taxon>Eupatorieae</taxon>
        <taxon>Mikania</taxon>
    </lineage>
</organism>
<dbReference type="AlphaFoldDB" id="A0A5N6MX29"/>
<dbReference type="EMBL" id="SZYD01000014">
    <property type="protein sequence ID" value="KAD4178993.1"/>
    <property type="molecule type" value="Genomic_DNA"/>
</dbReference>
<accession>A0A5N6MX29</accession>
<keyword evidence="2" id="KW-1185">Reference proteome</keyword>
<sequence>MTRRVLTSRQFQHGERQVEEATTGRTSAATFEDTTCRQGSSAGCNELTMFERTTILEIRVCYFGPHLHEMVFKGVVAYFGSIGGRMSVERSFEAWEEVVRHGLDLADRLTQGFTSLILSRITPPSLTWPNTHTPKLFDVDFTAQNFVTRELGLKIEKNTHGVNGVSAIFNIGSRLWQAGLDFGENLNGIVQQFFRRLPVHEDLSALTKKFQDFGFDETEKMKDETDEEDVPGFSLKLARFSGKSQGVLNISSTFDSRTCEVESSLVSRGNFWRVEASRGSSTSASENPSLFLVQLGPQLFVRESTLLLPLHLSKQNLLWYGYDRKVQALVGILGNYFAL</sequence>
<evidence type="ECO:0000313" key="1">
    <source>
        <dbReference type="EMBL" id="KAD4178993.1"/>
    </source>
</evidence>
<dbReference type="OrthoDB" id="1842620at2759"/>
<protein>
    <submittedName>
        <fullName evidence="1">Uncharacterized protein</fullName>
    </submittedName>
</protein>
<dbReference type="Proteomes" id="UP000326396">
    <property type="component" value="Linkage Group LG4"/>
</dbReference>
<dbReference type="PANTHER" id="PTHR34541">
    <property type="entry name" value="OS01G0729900 PROTEIN"/>
    <property type="match status" value="1"/>
</dbReference>
<proteinExistence type="predicted"/>
<evidence type="ECO:0000313" key="2">
    <source>
        <dbReference type="Proteomes" id="UP000326396"/>
    </source>
</evidence>
<name>A0A5N6MX29_9ASTR</name>
<reference evidence="1 2" key="1">
    <citation type="submission" date="2019-05" db="EMBL/GenBank/DDBJ databases">
        <title>Mikania micrantha, genome provides insights into the molecular mechanism of rapid growth.</title>
        <authorList>
            <person name="Liu B."/>
        </authorList>
    </citation>
    <scope>NUCLEOTIDE SEQUENCE [LARGE SCALE GENOMIC DNA]</scope>
    <source>
        <strain evidence="1">NLD-2019</strain>
        <tissue evidence="1">Leaf</tissue>
    </source>
</reference>
<comment type="caution">
    <text evidence="1">The sequence shown here is derived from an EMBL/GenBank/DDBJ whole genome shotgun (WGS) entry which is preliminary data.</text>
</comment>
<gene>
    <name evidence="1" type="ORF">E3N88_27584</name>
</gene>
<dbReference type="PANTHER" id="PTHR34541:SF2">
    <property type="entry name" value="OS01G0729900 PROTEIN"/>
    <property type="match status" value="1"/>
</dbReference>